<dbReference type="Pfam" id="PF13462">
    <property type="entry name" value="Thioredoxin_4"/>
    <property type="match status" value="1"/>
</dbReference>
<dbReference type="RefSeq" id="WP_229688759.1">
    <property type="nucleotide sequence ID" value="NZ_BMJC01000001.1"/>
</dbReference>
<dbReference type="PANTHER" id="PTHR13887">
    <property type="entry name" value="GLUTATHIONE S-TRANSFERASE KAPPA"/>
    <property type="match status" value="1"/>
</dbReference>
<evidence type="ECO:0000259" key="2">
    <source>
        <dbReference type="Pfam" id="PF13462"/>
    </source>
</evidence>
<dbReference type="InterPro" id="IPR012336">
    <property type="entry name" value="Thioredoxin-like_fold"/>
</dbReference>
<reference evidence="3" key="2">
    <citation type="submission" date="2020-09" db="EMBL/GenBank/DDBJ databases">
        <authorList>
            <person name="Sun Q."/>
            <person name="Zhou Y."/>
        </authorList>
    </citation>
    <scope>NUCLEOTIDE SEQUENCE</scope>
    <source>
        <strain evidence="3">CGMCC 1.15448</strain>
    </source>
</reference>
<dbReference type="PANTHER" id="PTHR13887:SF55">
    <property type="entry name" value="SLR0313 PROTEIN"/>
    <property type="match status" value="1"/>
</dbReference>
<dbReference type="SUPFAM" id="SSF52833">
    <property type="entry name" value="Thioredoxin-like"/>
    <property type="match status" value="1"/>
</dbReference>
<proteinExistence type="inferred from homology"/>
<evidence type="ECO:0000313" key="3">
    <source>
        <dbReference type="EMBL" id="GGA87282.1"/>
    </source>
</evidence>
<dbReference type="Proteomes" id="UP000607559">
    <property type="component" value="Unassembled WGS sequence"/>
</dbReference>
<organism evidence="3 4">
    <name type="scientific">Puia dinghuensis</name>
    <dbReference type="NCBI Taxonomy" id="1792502"/>
    <lineage>
        <taxon>Bacteria</taxon>
        <taxon>Pseudomonadati</taxon>
        <taxon>Bacteroidota</taxon>
        <taxon>Chitinophagia</taxon>
        <taxon>Chitinophagales</taxon>
        <taxon>Chitinophagaceae</taxon>
        <taxon>Puia</taxon>
    </lineage>
</organism>
<evidence type="ECO:0000256" key="1">
    <source>
        <dbReference type="ARBA" id="ARBA00005791"/>
    </source>
</evidence>
<keyword evidence="4" id="KW-1185">Reference proteome</keyword>
<protein>
    <recommendedName>
        <fullName evidence="2">Thioredoxin-like fold domain-containing protein</fullName>
    </recommendedName>
</protein>
<sequence length="185" mass="20890">MMKAKEAAVIIPTKDVFVGDPKAPVTLTEYGDYESEACAKVNEVVGKLLEQFDGKLRFNFRHFPLTKIHQHAMKAAEASLGAAQEGKFWEMHNTLFAHRRRLGAISLREYAKDVGVVDKKFLDHLVNSTYGWQVRSDLLEGLNKGVRDVPAFFINGVLFTGKPTFENLRKGIEDALKLKQKKKRA</sequence>
<dbReference type="EMBL" id="BMJC01000001">
    <property type="protein sequence ID" value="GGA87282.1"/>
    <property type="molecule type" value="Genomic_DNA"/>
</dbReference>
<evidence type="ECO:0000313" key="4">
    <source>
        <dbReference type="Proteomes" id="UP000607559"/>
    </source>
</evidence>
<feature type="domain" description="Thioredoxin-like fold" evidence="2">
    <location>
        <begin position="14"/>
        <end position="174"/>
    </location>
</feature>
<accession>A0A8J2U9E0</accession>
<reference evidence="3" key="1">
    <citation type="journal article" date="2014" name="Int. J. Syst. Evol. Microbiol.">
        <title>Complete genome sequence of Corynebacterium casei LMG S-19264T (=DSM 44701T), isolated from a smear-ripened cheese.</title>
        <authorList>
            <consortium name="US DOE Joint Genome Institute (JGI-PGF)"/>
            <person name="Walter F."/>
            <person name="Albersmeier A."/>
            <person name="Kalinowski J."/>
            <person name="Ruckert C."/>
        </authorList>
    </citation>
    <scope>NUCLEOTIDE SEQUENCE</scope>
    <source>
        <strain evidence="3">CGMCC 1.15448</strain>
    </source>
</reference>
<gene>
    <name evidence="3" type="ORF">GCM10011511_08040</name>
</gene>
<comment type="similarity">
    <text evidence="1">Belongs to the thioredoxin family. DsbA subfamily.</text>
</comment>
<comment type="caution">
    <text evidence="3">The sequence shown here is derived from an EMBL/GenBank/DDBJ whole genome shotgun (WGS) entry which is preliminary data.</text>
</comment>
<dbReference type="AlphaFoldDB" id="A0A8J2U9E0"/>
<dbReference type="InterPro" id="IPR036249">
    <property type="entry name" value="Thioredoxin-like_sf"/>
</dbReference>
<name>A0A8J2U9E0_9BACT</name>
<dbReference type="Gene3D" id="3.40.30.10">
    <property type="entry name" value="Glutaredoxin"/>
    <property type="match status" value="1"/>
</dbReference>